<dbReference type="STRING" id="1344416.A0A139AFC7"/>
<evidence type="ECO:0000256" key="1">
    <source>
        <dbReference type="ARBA" id="ARBA00007831"/>
    </source>
</evidence>
<evidence type="ECO:0000256" key="2">
    <source>
        <dbReference type="ARBA" id="ARBA00022737"/>
    </source>
</evidence>
<evidence type="ECO:0000256" key="4">
    <source>
        <dbReference type="ARBA" id="ARBA00023216"/>
    </source>
</evidence>
<accession>A0A139AFC7</accession>
<keyword evidence="2" id="KW-0677">Repeat</keyword>
<dbReference type="InterPro" id="IPR018502">
    <property type="entry name" value="Annexin_repeat"/>
</dbReference>
<evidence type="ECO:0000313" key="8">
    <source>
        <dbReference type="Proteomes" id="UP000070544"/>
    </source>
</evidence>
<evidence type="ECO:0000256" key="6">
    <source>
        <dbReference type="SAM" id="MobiDB-lite"/>
    </source>
</evidence>
<feature type="compositionally biased region" description="Pro residues" evidence="6">
    <location>
        <begin position="103"/>
        <end position="117"/>
    </location>
</feature>
<feature type="region of interest" description="Disordered" evidence="6">
    <location>
        <begin position="1"/>
        <end position="285"/>
    </location>
</feature>
<dbReference type="GO" id="GO:0005737">
    <property type="term" value="C:cytoplasm"/>
    <property type="evidence" value="ECO:0007669"/>
    <property type="project" value="TreeGrafter"/>
</dbReference>
<dbReference type="PRINTS" id="PR00196">
    <property type="entry name" value="ANNEXIN"/>
</dbReference>
<dbReference type="GO" id="GO:0005509">
    <property type="term" value="F:calcium ion binding"/>
    <property type="evidence" value="ECO:0007669"/>
    <property type="project" value="InterPro"/>
</dbReference>
<dbReference type="PANTHER" id="PTHR10502">
    <property type="entry name" value="ANNEXIN"/>
    <property type="match status" value="1"/>
</dbReference>
<keyword evidence="3" id="KW-0106">Calcium</keyword>
<dbReference type="SMART" id="SM00335">
    <property type="entry name" value="ANX"/>
    <property type="match status" value="3"/>
</dbReference>
<dbReference type="InterPro" id="IPR037104">
    <property type="entry name" value="Annexin_sf"/>
</dbReference>
<dbReference type="Gene3D" id="1.10.220.10">
    <property type="entry name" value="Annexin"/>
    <property type="match status" value="2"/>
</dbReference>
<sequence>MDRRDTSDRLSEYATLYEKAAGQVRKPSPSSSSRNPSDYRSSNYRSPPRSQDGRDSGSSTDSFTRRTSLSTDYHPPHTRPPVPIAAPRVPSSPPRQFVGTPPRQMPGTPPRPNPSTPPRQVADSSQRGSRGLLDTDPGARRRSIVGPASTTSSPAHSRSRSRSPHGLGGIISSAIGLSSSRPPPLPLLESTRSDSPPTYSQDEHHQPAAKRDLLATPSNVPTSPDADDASATLMFTDDVDGDIMPGHWQESQRRRRPSNASLGSGDNGAVGGSRERRPSNASDRSLDYTGLSAAYIARAAESRHSVLNSIPETEAAGTWAQQDGSLFDDLDDLPEVNLASVEEVFNAINTLDRTYLIDTLCRTPPDEVARLAMTYRTIHNESPARAIKSRLGGLGSSLLQVLEGCAMGLLEYHIKLLRDSLRASDTDGLTEILAGATLDDLRALKSAYQQVTGVALEVDIHRNSRGLIVSLFDAILNVDRRSAGRRFDPVLDAQDLYEAGEARIGKDQVPFFRILTERSDDHLRQVFDVYERMYGKTIDKVIESEFMINPHTCRALLVLVRSAINRVEEVADMIQTSLGSAIVPVNTTRLTRLVVRYRTPDDRQRVKSAYRRLYGRTLASRIRERTYGDYRLALLACLDEPLEGI</sequence>
<feature type="compositionally biased region" description="Low complexity" evidence="6">
    <location>
        <begin position="27"/>
        <end position="50"/>
    </location>
</feature>
<dbReference type="GO" id="GO:0005886">
    <property type="term" value="C:plasma membrane"/>
    <property type="evidence" value="ECO:0007669"/>
    <property type="project" value="TreeGrafter"/>
</dbReference>
<feature type="compositionally biased region" description="Low complexity" evidence="6">
    <location>
        <begin position="147"/>
        <end position="156"/>
    </location>
</feature>
<dbReference type="AlphaFoldDB" id="A0A139AFC7"/>
<organism evidence="7 8">
    <name type="scientific">Gonapodya prolifera (strain JEL478)</name>
    <name type="common">Monoblepharis prolifera</name>
    <dbReference type="NCBI Taxonomy" id="1344416"/>
    <lineage>
        <taxon>Eukaryota</taxon>
        <taxon>Fungi</taxon>
        <taxon>Fungi incertae sedis</taxon>
        <taxon>Chytridiomycota</taxon>
        <taxon>Chytridiomycota incertae sedis</taxon>
        <taxon>Monoblepharidomycetes</taxon>
        <taxon>Monoblepharidales</taxon>
        <taxon>Gonapodyaceae</taxon>
        <taxon>Gonapodya</taxon>
    </lineage>
</organism>
<dbReference type="PROSITE" id="PS51897">
    <property type="entry name" value="ANNEXIN_2"/>
    <property type="match status" value="2"/>
</dbReference>
<dbReference type="FunFam" id="1.10.220.10:FF:000002">
    <property type="entry name" value="Annexin"/>
    <property type="match status" value="1"/>
</dbReference>
<keyword evidence="5" id="KW-0111">Calcium/phospholipid-binding</keyword>
<comment type="similarity">
    <text evidence="1">Belongs to the annexin family.</text>
</comment>
<dbReference type="GO" id="GO:0001786">
    <property type="term" value="F:phosphatidylserine binding"/>
    <property type="evidence" value="ECO:0007669"/>
    <property type="project" value="TreeGrafter"/>
</dbReference>
<feature type="compositionally biased region" description="Basic and acidic residues" evidence="6">
    <location>
        <begin position="201"/>
        <end position="213"/>
    </location>
</feature>
<evidence type="ECO:0000256" key="5">
    <source>
        <dbReference type="ARBA" id="ARBA00023302"/>
    </source>
</evidence>
<feature type="compositionally biased region" description="Low complexity" evidence="6">
    <location>
        <begin position="170"/>
        <end position="180"/>
    </location>
</feature>
<reference evidence="7 8" key="1">
    <citation type="journal article" date="2015" name="Genome Biol. Evol.">
        <title>Phylogenomic analyses indicate that early fungi evolved digesting cell walls of algal ancestors of land plants.</title>
        <authorList>
            <person name="Chang Y."/>
            <person name="Wang S."/>
            <person name="Sekimoto S."/>
            <person name="Aerts A.L."/>
            <person name="Choi C."/>
            <person name="Clum A."/>
            <person name="LaButti K.M."/>
            <person name="Lindquist E.A."/>
            <person name="Yee Ngan C."/>
            <person name="Ohm R.A."/>
            <person name="Salamov A.A."/>
            <person name="Grigoriev I.V."/>
            <person name="Spatafora J.W."/>
            <person name="Berbee M.L."/>
        </authorList>
    </citation>
    <scope>NUCLEOTIDE SEQUENCE [LARGE SCALE GENOMIC DNA]</scope>
    <source>
        <strain evidence="7 8">JEL478</strain>
    </source>
</reference>
<feature type="compositionally biased region" description="Polar residues" evidence="6">
    <location>
        <begin position="56"/>
        <end position="71"/>
    </location>
</feature>
<evidence type="ECO:0000313" key="7">
    <source>
        <dbReference type="EMBL" id="KXS15125.1"/>
    </source>
</evidence>
<keyword evidence="4" id="KW-0041">Annexin</keyword>
<dbReference type="Proteomes" id="UP000070544">
    <property type="component" value="Unassembled WGS sequence"/>
</dbReference>
<feature type="compositionally biased region" description="Basic and acidic residues" evidence="6">
    <location>
        <begin position="1"/>
        <end position="11"/>
    </location>
</feature>
<dbReference type="EMBL" id="KQ965764">
    <property type="protein sequence ID" value="KXS15125.1"/>
    <property type="molecule type" value="Genomic_DNA"/>
</dbReference>
<dbReference type="SUPFAM" id="SSF47874">
    <property type="entry name" value="Annexin"/>
    <property type="match status" value="1"/>
</dbReference>
<proteinExistence type="inferred from homology"/>
<dbReference type="InterPro" id="IPR001464">
    <property type="entry name" value="Annexin"/>
</dbReference>
<dbReference type="GO" id="GO:0005544">
    <property type="term" value="F:calcium-dependent phospholipid binding"/>
    <property type="evidence" value="ECO:0007669"/>
    <property type="project" value="UniProtKB-KW"/>
</dbReference>
<evidence type="ECO:0000256" key="3">
    <source>
        <dbReference type="ARBA" id="ARBA00022837"/>
    </source>
</evidence>
<keyword evidence="8" id="KW-1185">Reference proteome</keyword>
<dbReference type="Pfam" id="PF00191">
    <property type="entry name" value="Annexin"/>
    <property type="match status" value="2"/>
</dbReference>
<gene>
    <name evidence="7" type="ORF">M427DRAFT_135336</name>
</gene>
<protein>
    <submittedName>
        <fullName evidence="7">Annexin</fullName>
    </submittedName>
</protein>
<name>A0A139AFC7_GONPJ</name>
<dbReference type="PANTHER" id="PTHR10502:SF102">
    <property type="entry name" value="ANNEXIN B11"/>
    <property type="match status" value="1"/>
</dbReference>
<dbReference type="OrthoDB" id="37886at2759"/>